<evidence type="ECO:0000259" key="1">
    <source>
        <dbReference type="Pfam" id="PF04510"/>
    </source>
</evidence>
<sequence>MTMEESSNLMLKAREVLATPSHKGLEKIVEQLSMRQDPKEYETAFALFCFCADNFPNCLTLMFLKLYRHSSNDVIRFYSLYLLSETLVVFRNRNWELSRVALHEIKPLVIECLTMEETKESDMKFLGRIVSLITYNVVICDNGGWYELSDCILWLAENEPVKAFHVFIDLPSLYQSFIDKFMKVIVEKAEKVLFNPEKDRVDDWSLALETVVKMGIQTLDTEIRVDLIRILLNILVNSVKMLVQKGMEQFLVQGLKHLEKFVLRDKNLYNYTKVQRHFVMTFMFKIKDFVIESKEIVRKITRLVKTQDKAVSKPVVKPQETKDDGAEYVRGLCDHLKTLSSVDILKIFVSNVVEDRSREIAIRRLEVVLSDHTSKKVEIKLSEMRELQALLISCLKQERISDSMFKVLGKVVNHVVYEMSKHQDVAWDGLRDYIASQSKTKFQRAVYIFQCLTTPLGDDEFVIHVMENLLPEISIRLNPPRDLLVDNSCWVLAFTGAFCATIHLIEIPSQAESVKEIAKKMIDSVRELVERGMEVGLVRRAFRDLEDIVKKQMEWYETIEYKFVKGLLWELHAIKGMKWESKIVLWRINVIVERGVNEKVKDLPKDKFDWLNLPEAEGFEQSENLLADYGF</sequence>
<accession>A0A178U9W5</accession>
<proteinExistence type="predicted"/>
<dbReference type="PANTHER" id="PTHR31861">
    <property type="entry name" value="OS10G0507500 PROTEIN"/>
    <property type="match status" value="1"/>
</dbReference>
<dbReference type="AlphaFoldDB" id="A0A178U9W5"/>
<name>A0A178U9W5_ARATH</name>
<reference evidence="3" key="1">
    <citation type="journal article" date="2016" name="Proc. Natl. Acad. Sci. U.S.A.">
        <title>Chromosome-level assembly of Arabidopsis thaliana Ler reveals the extent of translocation and inversion polymorphisms.</title>
        <authorList>
            <person name="Zapata L."/>
            <person name="Ding J."/>
            <person name="Willing E.M."/>
            <person name="Hartwig B."/>
            <person name="Bezdan D."/>
            <person name="Jiao W.B."/>
            <person name="Patel V."/>
            <person name="Velikkakam James G."/>
            <person name="Koornneef M."/>
            <person name="Ossowski S."/>
            <person name="Schneeberger K."/>
        </authorList>
    </citation>
    <scope>NUCLEOTIDE SEQUENCE [LARGE SCALE GENOMIC DNA]</scope>
    <source>
        <strain evidence="3">cv. Landsberg erecta</strain>
    </source>
</reference>
<organism evidence="2 3">
    <name type="scientific">Arabidopsis thaliana</name>
    <name type="common">Mouse-ear cress</name>
    <dbReference type="NCBI Taxonomy" id="3702"/>
    <lineage>
        <taxon>Eukaryota</taxon>
        <taxon>Viridiplantae</taxon>
        <taxon>Streptophyta</taxon>
        <taxon>Embryophyta</taxon>
        <taxon>Tracheophyta</taxon>
        <taxon>Spermatophyta</taxon>
        <taxon>Magnoliopsida</taxon>
        <taxon>eudicotyledons</taxon>
        <taxon>Gunneridae</taxon>
        <taxon>Pentapetalae</taxon>
        <taxon>rosids</taxon>
        <taxon>malvids</taxon>
        <taxon>Brassicales</taxon>
        <taxon>Brassicaceae</taxon>
        <taxon>Camelineae</taxon>
        <taxon>Arabidopsis</taxon>
    </lineage>
</organism>
<evidence type="ECO:0000313" key="2">
    <source>
        <dbReference type="EMBL" id="OAO89947.1"/>
    </source>
</evidence>
<dbReference type="Pfam" id="PF04510">
    <property type="entry name" value="DUF577"/>
    <property type="match status" value="2"/>
</dbReference>
<dbReference type="Proteomes" id="UP000078284">
    <property type="component" value="Chromosome 5"/>
</dbReference>
<gene>
    <name evidence="2" type="ordered locus">AXX17_At5g34600</name>
</gene>
<dbReference type="ExpressionAtlas" id="A0A178U9W5">
    <property type="expression patterns" value="baseline and differential"/>
</dbReference>
<comment type="caution">
    <text evidence="2">The sequence shown here is derived from an EMBL/GenBank/DDBJ whole genome shotgun (WGS) entry which is preliminary data.</text>
</comment>
<dbReference type="SUPFAM" id="SSF48371">
    <property type="entry name" value="ARM repeat"/>
    <property type="match status" value="1"/>
</dbReference>
<dbReference type="InterPro" id="IPR016024">
    <property type="entry name" value="ARM-type_fold"/>
</dbReference>
<protein>
    <recommendedName>
        <fullName evidence="1">DUF577 domain-containing protein</fullName>
    </recommendedName>
</protein>
<dbReference type="PANTHER" id="PTHR31861:SF16">
    <property type="entry name" value="DUF577 DOMAIN-CONTAINING PROTEIN-RELATED"/>
    <property type="match status" value="1"/>
</dbReference>
<feature type="domain" description="DUF577" evidence="1">
    <location>
        <begin position="384"/>
        <end position="558"/>
    </location>
</feature>
<feature type="domain" description="DUF577" evidence="1">
    <location>
        <begin position="102"/>
        <end position="272"/>
    </location>
</feature>
<dbReference type="EMBL" id="LUHQ01000005">
    <property type="protein sequence ID" value="OAO89947.1"/>
    <property type="molecule type" value="Genomic_DNA"/>
</dbReference>
<dbReference type="InterPro" id="IPR007598">
    <property type="entry name" value="DUF577"/>
</dbReference>
<evidence type="ECO:0000313" key="3">
    <source>
        <dbReference type="Proteomes" id="UP000078284"/>
    </source>
</evidence>